<name>A0ABP6T4R7_9ACTN</name>
<dbReference type="EC" id="2.3.1.20" evidence="4 11"/>
<dbReference type="Pfam" id="PF03007">
    <property type="entry name" value="WS_DGAT_cat"/>
    <property type="match status" value="1"/>
</dbReference>
<keyword evidence="8 11" id="KW-0443">Lipid metabolism</keyword>
<keyword evidence="9 11" id="KW-0012">Acyltransferase</keyword>
<dbReference type="InterPro" id="IPR014292">
    <property type="entry name" value="Acyl_transf_WS/DGAT"/>
</dbReference>
<evidence type="ECO:0000313" key="14">
    <source>
        <dbReference type="EMBL" id="GAA3391607.1"/>
    </source>
</evidence>
<feature type="domain" description="O-acyltransferase WSD1 C-terminal" evidence="13">
    <location>
        <begin position="306"/>
        <end position="451"/>
    </location>
</feature>
<proteinExistence type="inferred from homology"/>
<evidence type="ECO:0000259" key="13">
    <source>
        <dbReference type="Pfam" id="PF06974"/>
    </source>
</evidence>
<evidence type="ECO:0000256" key="3">
    <source>
        <dbReference type="ARBA" id="ARBA00009587"/>
    </source>
</evidence>
<evidence type="ECO:0000256" key="9">
    <source>
        <dbReference type="ARBA" id="ARBA00023315"/>
    </source>
</evidence>
<dbReference type="EMBL" id="BAAAYN010000033">
    <property type="protein sequence ID" value="GAA3391607.1"/>
    <property type="molecule type" value="Genomic_DNA"/>
</dbReference>
<evidence type="ECO:0000256" key="4">
    <source>
        <dbReference type="ARBA" id="ARBA00013244"/>
    </source>
</evidence>
<comment type="pathway">
    <text evidence="2">Lipid metabolism.</text>
</comment>
<dbReference type="NCBIfam" id="TIGR02946">
    <property type="entry name" value="acyl_WS_DGAT"/>
    <property type="match status" value="1"/>
</dbReference>
<dbReference type="InterPro" id="IPR004255">
    <property type="entry name" value="O-acyltransferase_WSD1_N"/>
</dbReference>
<dbReference type="RefSeq" id="WP_345730656.1">
    <property type="nucleotide sequence ID" value="NZ_BAAAYN010000033.1"/>
</dbReference>
<dbReference type="Pfam" id="PF06974">
    <property type="entry name" value="WS_DGAT_C"/>
    <property type="match status" value="1"/>
</dbReference>
<comment type="pathway">
    <text evidence="1 11">Glycerolipid metabolism; triacylglycerol biosynthesis.</text>
</comment>
<accession>A0ABP6T4R7</accession>
<comment type="caution">
    <text evidence="14">The sequence shown here is derived from an EMBL/GenBank/DDBJ whole genome shotgun (WGS) entry which is preliminary data.</text>
</comment>
<evidence type="ECO:0000256" key="6">
    <source>
        <dbReference type="ARBA" id="ARBA00022679"/>
    </source>
</evidence>
<evidence type="ECO:0000256" key="10">
    <source>
        <dbReference type="ARBA" id="ARBA00048109"/>
    </source>
</evidence>
<keyword evidence="15" id="KW-1185">Reference proteome</keyword>
<evidence type="ECO:0000256" key="5">
    <source>
        <dbReference type="ARBA" id="ARBA00022516"/>
    </source>
</evidence>
<dbReference type="InterPro" id="IPR045034">
    <property type="entry name" value="O-acyltransferase_WSD1-like"/>
</dbReference>
<dbReference type="Proteomes" id="UP001501676">
    <property type="component" value="Unassembled WGS sequence"/>
</dbReference>
<evidence type="ECO:0000256" key="7">
    <source>
        <dbReference type="ARBA" id="ARBA00022798"/>
    </source>
</evidence>
<keyword evidence="5 11" id="KW-0444">Lipid biosynthesis</keyword>
<evidence type="ECO:0000256" key="2">
    <source>
        <dbReference type="ARBA" id="ARBA00005189"/>
    </source>
</evidence>
<comment type="similarity">
    <text evidence="3 11">Belongs to the long-chain O-acyltransferase family.</text>
</comment>
<evidence type="ECO:0000256" key="11">
    <source>
        <dbReference type="RuleBase" id="RU361241"/>
    </source>
</evidence>
<dbReference type="PANTHER" id="PTHR31650:SF1">
    <property type="entry name" value="WAX ESTER SYNTHASE_DIACYLGLYCEROL ACYLTRANSFERASE 4-RELATED"/>
    <property type="match status" value="1"/>
</dbReference>
<dbReference type="InterPro" id="IPR009721">
    <property type="entry name" value="O-acyltransferase_WSD1_C"/>
</dbReference>
<evidence type="ECO:0000313" key="15">
    <source>
        <dbReference type="Proteomes" id="UP001501676"/>
    </source>
</evidence>
<protein>
    <recommendedName>
        <fullName evidence="4 11">Diacylglycerol O-acyltransferase</fullName>
        <ecNumber evidence="4 11">2.3.1.20</ecNumber>
    </recommendedName>
</protein>
<evidence type="ECO:0000256" key="8">
    <source>
        <dbReference type="ARBA" id="ARBA00023098"/>
    </source>
</evidence>
<comment type="catalytic activity">
    <reaction evidence="10 11">
        <text>an acyl-CoA + a 1,2-diacyl-sn-glycerol = a triacyl-sn-glycerol + CoA</text>
        <dbReference type="Rhea" id="RHEA:10868"/>
        <dbReference type="ChEBI" id="CHEBI:17815"/>
        <dbReference type="ChEBI" id="CHEBI:57287"/>
        <dbReference type="ChEBI" id="CHEBI:58342"/>
        <dbReference type="ChEBI" id="CHEBI:64615"/>
        <dbReference type="EC" id="2.3.1.20"/>
    </reaction>
</comment>
<feature type="domain" description="O-acyltransferase WSD1-like N-terminal" evidence="12">
    <location>
        <begin position="5"/>
        <end position="260"/>
    </location>
</feature>
<dbReference type="SUPFAM" id="SSF52777">
    <property type="entry name" value="CoA-dependent acyltransferases"/>
    <property type="match status" value="1"/>
</dbReference>
<keyword evidence="6 11" id="KW-0808">Transferase</keyword>
<evidence type="ECO:0000259" key="12">
    <source>
        <dbReference type="Pfam" id="PF03007"/>
    </source>
</evidence>
<keyword evidence="7 11" id="KW-0319">Glycerol metabolism</keyword>
<gene>
    <name evidence="14" type="ORF">GCM10020369_50200</name>
</gene>
<dbReference type="PANTHER" id="PTHR31650">
    <property type="entry name" value="O-ACYLTRANSFERASE (WSD1-LIKE) FAMILY PROTEIN"/>
    <property type="match status" value="1"/>
</dbReference>
<sequence>MPDRLQPMDASFLSAETPTTPMHVGGVAVLEPSEDGLDVAVLRRRVEQRIPLVPRFRQRVRSLPAGLGPPVWVDDARFDLAYHVRRTGLPTPGTDAQFRTLVGRLISGQLDRSRPLWELYLVEGLSRGRVAVVTKSHPALVDGASGVDLLHVLLDDSPATADAVTPVWRPAPEPGPTELVLDAAVDLVRHPTHVVGAVKAGVRGAGRLLGTGTGLLMSARPAPTSPLNADPGRQRRFACARTDLDRYRRLRSSGTVNDVVLATVAGALRQWMLYRGTPLRSDSVLRALVPTSVRGGPPAAFGGDVGASVATSLIDLPIGEPNPTVRLTQIAYAMRAHAEPGRRVGADALVRLSGFAPATLNAMAARAASGLSRRLFNLVVTNAPGPQRPLYVAGARLREIYPVVPLAAGQSIAIGVTSYDGQVYFGLNADWDAVPDVDVLAGLLAESIDELTEAMV</sequence>
<reference evidence="15" key="1">
    <citation type="journal article" date="2019" name="Int. J. Syst. Evol. Microbiol.">
        <title>The Global Catalogue of Microorganisms (GCM) 10K type strain sequencing project: providing services to taxonomists for standard genome sequencing and annotation.</title>
        <authorList>
            <consortium name="The Broad Institute Genomics Platform"/>
            <consortium name="The Broad Institute Genome Sequencing Center for Infectious Disease"/>
            <person name="Wu L."/>
            <person name="Ma J."/>
        </authorList>
    </citation>
    <scope>NUCLEOTIDE SEQUENCE [LARGE SCALE GENOMIC DNA]</scope>
    <source>
        <strain evidence="15">JCM 9458</strain>
    </source>
</reference>
<evidence type="ECO:0000256" key="1">
    <source>
        <dbReference type="ARBA" id="ARBA00004771"/>
    </source>
</evidence>
<organism evidence="14 15">
    <name type="scientific">Cryptosporangium minutisporangium</name>
    <dbReference type="NCBI Taxonomy" id="113569"/>
    <lineage>
        <taxon>Bacteria</taxon>
        <taxon>Bacillati</taxon>
        <taxon>Actinomycetota</taxon>
        <taxon>Actinomycetes</taxon>
        <taxon>Cryptosporangiales</taxon>
        <taxon>Cryptosporangiaceae</taxon>
        <taxon>Cryptosporangium</taxon>
    </lineage>
</organism>